<sequence>MTKKAINKRNHTAKTVALAITLPNLAFAATSEVTDLPTIESSSHSNSHYAKQSSSDKRTQVLRDTPRTTQIITEKTLKEQNLLSLQDALSTTPGISFGAGEGGGGYGDKITLRGYDATSNITADGLRDTALTTRSDLFNYDAVEVTKGANSVENGAGQVSGGVNLVTKAAKDQDFNNLSVGVGTDHYTRITGDFNKVVNDDVAFRLNVMGHKNNYAGRDEELKRWGIAPSVTFGIGENTKATLSYVHQEDDNDPQYGVPYYNGRAVPGISNKNNYGYTDLDNVRITNNTGLLKVKTEITDNIQFNSVTRLSDIHQVSVISAPQGTFCLANGMAPTAYTNSNTTGYTKCSAPSQYIVSSPRGFKRDTETKQIANDSNFKIKFGSDYIKNTLIVGGGFSQEDYTLKSGSYLNNANGSTSTRPNMDVYNPNHVWNNSTNYIQADSRSGSGSLDTYYGYIFNNTKFGSHWLLDLGARYDRTDGVYRDINGAVTGSQNANLFSYSGGITFKPTESTSLYISYANSQKPTIGVASETCTNTSANNTCNVKPESAVNYEIGAKWEVNPDLLLTIAGFRNERNKVRVQGNDGFNYVLDGKNYVNGVEAGLVGNITPQWDITASMAWMKGKYDQTAANGVQDFSKGDYLTQVPEYSGSLWTNYKLNSQWQVGYGATYQGKMYLSTHTSAANNKISQVQSEDYLLHNASITYTMNKNLNFQLIGRNLTNKVYYTHIRNNGWAMPGEGRQAVFNINYSF</sequence>
<feature type="compositionally biased region" description="Polar residues" evidence="12">
    <location>
        <begin position="39"/>
        <end position="53"/>
    </location>
</feature>
<evidence type="ECO:0000256" key="1">
    <source>
        <dbReference type="ARBA" id="ARBA00004571"/>
    </source>
</evidence>
<evidence type="ECO:0000256" key="5">
    <source>
        <dbReference type="ARBA" id="ARBA00022692"/>
    </source>
</evidence>
<feature type="domain" description="TonB-dependent receptor plug" evidence="15">
    <location>
        <begin position="62"/>
        <end position="161"/>
    </location>
</feature>
<keyword evidence="8 16" id="KW-0675">Receptor</keyword>
<evidence type="ECO:0000256" key="4">
    <source>
        <dbReference type="ARBA" id="ARBA00022452"/>
    </source>
</evidence>
<feature type="compositionally biased region" description="Basic and acidic residues" evidence="12">
    <location>
        <begin position="54"/>
        <end position="66"/>
    </location>
</feature>
<comment type="subcellular location">
    <subcellularLocation>
        <location evidence="1 10">Cell outer membrane</location>
        <topology evidence="1 10">Multi-pass membrane protein</topology>
    </subcellularLocation>
</comment>
<evidence type="ECO:0000313" key="17">
    <source>
        <dbReference type="Proteomes" id="UP001339883"/>
    </source>
</evidence>
<dbReference type="EMBL" id="VTDN01000001">
    <property type="protein sequence ID" value="MEB5475483.1"/>
    <property type="molecule type" value="Genomic_DNA"/>
</dbReference>
<feature type="domain" description="TonB-dependent receptor-like beta-barrel" evidence="14">
    <location>
        <begin position="235"/>
        <end position="717"/>
    </location>
</feature>
<evidence type="ECO:0000256" key="2">
    <source>
        <dbReference type="ARBA" id="ARBA00009810"/>
    </source>
</evidence>
<evidence type="ECO:0000256" key="8">
    <source>
        <dbReference type="ARBA" id="ARBA00023170"/>
    </source>
</evidence>
<evidence type="ECO:0000256" key="7">
    <source>
        <dbReference type="ARBA" id="ARBA00023136"/>
    </source>
</evidence>
<protein>
    <submittedName>
        <fullName evidence="16">TonB-dependent siderophore receptor</fullName>
    </submittedName>
</protein>
<keyword evidence="9 10" id="KW-0998">Cell outer membrane</keyword>
<feature type="chain" id="PRO_5046668990" evidence="13">
    <location>
        <begin position="29"/>
        <end position="748"/>
    </location>
</feature>
<dbReference type="Gene3D" id="2.170.130.10">
    <property type="entry name" value="TonB-dependent receptor, plug domain"/>
    <property type="match status" value="1"/>
</dbReference>
<evidence type="ECO:0000256" key="10">
    <source>
        <dbReference type="PROSITE-ProRule" id="PRU01360"/>
    </source>
</evidence>
<dbReference type="InterPro" id="IPR039426">
    <property type="entry name" value="TonB-dep_rcpt-like"/>
</dbReference>
<evidence type="ECO:0000256" key="11">
    <source>
        <dbReference type="RuleBase" id="RU003357"/>
    </source>
</evidence>
<keyword evidence="5 10" id="KW-0812">Transmembrane</keyword>
<evidence type="ECO:0000256" key="13">
    <source>
        <dbReference type="SAM" id="SignalP"/>
    </source>
</evidence>
<accession>A0ABU6DNP7</accession>
<keyword evidence="3 10" id="KW-0813">Transport</keyword>
<dbReference type="Proteomes" id="UP001339883">
    <property type="component" value="Unassembled WGS sequence"/>
</dbReference>
<dbReference type="SUPFAM" id="SSF56935">
    <property type="entry name" value="Porins"/>
    <property type="match status" value="1"/>
</dbReference>
<keyword evidence="7 10" id="KW-0472">Membrane</keyword>
<dbReference type="Pfam" id="PF00593">
    <property type="entry name" value="TonB_dep_Rec_b-barrel"/>
    <property type="match status" value="1"/>
</dbReference>
<feature type="signal peptide" evidence="13">
    <location>
        <begin position="1"/>
        <end position="28"/>
    </location>
</feature>
<evidence type="ECO:0000256" key="6">
    <source>
        <dbReference type="ARBA" id="ARBA00023077"/>
    </source>
</evidence>
<dbReference type="PANTHER" id="PTHR32552">
    <property type="entry name" value="FERRICHROME IRON RECEPTOR-RELATED"/>
    <property type="match status" value="1"/>
</dbReference>
<keyword evidence="6 11" id="KW-0798">TonB box</keyword>
<dbReference type="CDD" id="cd01347">
    <property type="entry name" value="ligand_gated_channel"/>
    <property type="match status" value="1"/>
</dbReference>
<dbReference type="PROSITE" id="PS52016">
    <property type="entry name" value="TONB_DEPENDENT_REC_3"/>
    <property type="match status" value="1"/>
</dbReference>
<keyword evidence="13" id="KW-0732">Signal</keyword>
<evidence type="ECO:0000256" key="3">
    <source>
        <dbReference type="ARBA" id="ARBA00022448"/>
    </source>
</evidence>
<dbReference type="Gene3D" id="2.40.170.20">
    <property type="entry name" value="TonB-dependent receptor, beta-barrel domain"/>
    <property type="match status" value="1"/>
</dbReference>
<dbReference type="InterPro" id="IPR012910">
    <property type="entry name" value="Plug_dom"/>
</dbReference>
<evidence type="ECO:0000259" key="15">
    <source>
        <dbReference type="Pfam" id="PF07715"/>
    </source>
</evidence>
<organism evidence="16 17">
    <name type="scientific">Acinetobacter pollinis</name>
    <dbReference type="NCBI Taxonomy" id="2605270"/>
    <lineage>
        <taxon>Bacteria</taxon>
        <taxon>Pseudomonadati</taxon>
        <taxon>Pseudomonadota</taxon>
        <taxon>Gammaproteobacteria</taxon>
        <taxon>Moraxellales</taxon>
        <taxon>Moraxellaceae</taxon>
        <taxon>Acinetobacter</taxon>
    </lineage>
</organism>
<evidence type="ECO:0000259" key="14">
    <source>
        <dbReference type="Pfam" id="PF00593"/>
    </source>
</evidence>
<feature type="region of interest" description="Disordered" evidence="12">
    <location>
        <begin position="38"/>
        <end position="66"/>
    </location>
</feature>
<keyword evidence="4 10" id="KW-1134">Transmembrane beta strand</keyword>
<gene>
    <name evidence="16" type="ORF">I2F25_00200</name>
</gene>
<dbReference type="NCBIfam" id="TIGR01783">
    <property type="entry name" value="TonB-siderophor"/>
    <property type="match status" value="1"/>
</dbReference>
<comment type="caution">
    <text evidence="16">The sequence shown here is derived from an EMBL/GenBank/DDBJ whole genome shotgun (WGS) entry which is preliminary data.</text>
</comment>
<dbReference type="InterPro" id="IPR010105">
    <property type="entry name" value="TonB_sidphr_rcpt"/>
</dbReference>
<comment type="similarity">
    <text evidence="2 10 11">Belongs to the TonB-dependent receptor family.</text>
</comment>
<evidence type="ECO:0000256" key="9">
    <source>
        <dbReference type="ARBA" id="ARBA00023237"/>
    </source>
</evidence>
<dbReference type="PANTHER" id="PTHR32552:SF83">
    <property type="entry name" value="BLR3904 PROTEIN"/>
    <property type="match status" value="1"/>
</dbReference>
<reference evidence="16 17" key="1">
    <citation type="submission" date="2019-08" db="EMBL/GenBank/DDBJ databases">
        <title>Five species of Acinetobacter isolated from floral nectar and animal pollinators.</title>
        <authorList>
            <person name="Hendry T.A."/>
        </authorList>
    </citation>
    <scope>NUCLEOTIDE SEQUENCE [LARGE SCALE GENOMIC DNA]</scope>
    <source>
        <strain evidence="16 17">MD18.27</strain>
    </source>
</reference>
<dbReference type="InterPro" id="IPR000531">
    <property type="entry name" value="Beta-barrel_TonB"/>
</dbReference>
<name>A0ABU6DNP7_9GAMM</name>
<evidence type="ECO:0000256" key="12">
    <source>
        <dbReference type="SAM" id="MobiDB-lite"/>
    </source>
</evidence>
<evidence type="ECO:0000313" key="16">
    <source>
        <dbReference type="EMBL" id="MEB5475483.1"/>
    </source>
</evidence>
<dbReference type="InterPro" id="IPR036942">
    <property type="entry name" value="Beta-barrel_TonB_sf"/>
</dbReference>
<dbReference type="Pfam" id="PF07715">
    <property type="entry name" value="Plug"/>
    <property type="match status" value="1"/>
</dbReference>
<dbReference type="RefSeq" id="WP_325774142.1">
    <property type="nucleotide sequence ID" value="NZ_VTDN01000001.1"/>
</dbReference>
<dbReference type="InterPro" id="IPR037066">
    <property type="entry name" value="Plug_dom_sf"/>
</dbReference>
<proteinExistence type="inferred from homology"/>
<keyword evidence="17" id="KW-1185">Reference proteome</keyword>